<keyword evidence="1 3" id="KW-0479">Metal-binding</keyword>
<dbReference type="AlphaFoldDB" id="A7I3I7"/>
<dbReference type="InterPro" id="IPR000760">
    <property type="entry name" value="Inositol_monophosphatase-like"/>
</dbReference>
<dbReference type="GO" id="GO:0006020">
    <property type="term" value="P:inositol metabolic process"/>
    <property type="evidence" value="ECO:0007669"/>
    <property type="project" value="TreeGrafter"/>
</dbReference>
<dbReference type="eggNOG" id="COG1218">
    <property type="taxonomic scope" value="Bacteria"/>
</dbReference>
<keyword evidence="2 3" id="KW-0460">Magnesium</keyword>
<dbReference type="Proteomes" id="UP000002407">
    <property type="component" value="Chromosome"/>
</dbReference>
<evidence type="ECO:0000313" key="4">
    <source>
        <dbReference type="EMBL" id="ABS51532.1"/>
    </source>
</evidence>
<dbReference type="GO" id="GO:0046854">
    <property type="term" value="P:phosphatidylinositol phosphate biosynthetic process"/>
    <property type="evidence" value="ECO:0007669"/>
    <property type="project" value="InterPro"/>
</dbReference>
<dbReference type="GO" id="GO:0007165">
    <property type="term" value="P:signal transduction"/>
    <property type="evidence" value="ECO:0007669"/>
    <property type="project" value="TreeGrafter"/>
</dbReference>
<dbReference type="CDD" id="cd01638">
    <property type="entry name" value="CysQ"/>
    <property type="match status" value="1"/>
</dbReference>
<reference evidence="5" key="1">
    <citation type="submission" date="2007-07" db="EMBL/GenBank/DDBJ databases">
        <title>Complete genome sequence of Campylobacter hominis ATCC BAA-381, a commensal isolated from the human gastrointestinal tract.</title>
        <authorList>
            <person name="Fouts D.E."/>
            <person name="Mongodin E.F."/>
            <person name="Puiu D."/>
            <person name="Sebastian Y."/>
            <person name="Miller W.G."/>
            <person name="Mandrell R.E."/>
            <person name="Nelson K.E."/>
        </authorList>
    </citation>
    <scope>NUCLEOTIDE SEQUENCE [LARGE SCALE GENOMIC DNA]</scope>
    <source>
        <strain evidence="5">ATCC BAA-381 / LMG 19568 / NCTC 13146 / CH001A</strain>
    </source>
</reference>
<feature type="binding site" evidence="3">
    <location>
        <position position="85"/>
    </location>
    <ligand>
        <name>Mg(2+)</name>
        <dbReference type="ChEBI" id="CHEBI:18420"/>
        <label>1</label>
        <note>catalytic</note>
    </ligand>
</feature>
<dbReference type="InterPro" id="IPR020550">
    <property type="entry name" value="Inositol_monophosphatase_CS"/>
</dbReference>
<dbReference type="PANTHER" id="PTHR20854">
    <property type="entry name" value="INOSITOL MONOPHOSPHATASE"/>
    <property type="match status" value="1"/>
</dbReference>
<sequence>MMSELLNLAVRAAKAAGKEILKNYNDYKLYIKPDKSPLTTADLAANDVIFKILEKSKIPICSEEKILPFDERKNCENFWLIDPLDGTQEFIAKNGEFCVCIALIGKDGRPKLSVIMIPFTDEVFYAERGGKIYKNGKILKSLEYTSPLFLLGRHGNSKKRIKFAKNFGYEYKRIGSAIKFCRLAENAAASYLRLGPSSLWDIAAGDLLVEASGGITIDLKTKKPPVYNGENLLNNPFLVLDRNSVDFLDEYINFIMTNSYLK</sequence>
<organism evidence="4 5">
    <name type="scientific">Campylobacter hominis (strain ATCC BAA-381 / DSM 21671 / CCUG 45161 / LMG 19568 / NCTC 13146 / CH001A)</name>
    <dbReference type="NCBI Taxonomy" id="360107"/>
    <lineage>
        <taxon>Bacteria</taxon>
        <taxon>Pseudomonadati</taxon>
        <taxon>Campylobacterota</taxon>
        <taxon>Epsilonproteobacteria</taxon>
        <taxon>Campylobacterales</taxon>
        <taxon>Campylobacteraceae</taxon>
        <taxon>Campylobacter</taxon>
    </lineage>
</organism>
<gene>
    <name evidence="4" type="ordered locus">CHAB381_1547</name>
</gene>
<feature type="binding site" evidence="3">
    <location>
        <position position="201"/>
    </location>
    <ligand>
        <name>Mg(2+)</name>
        <dbReference type="ChEBI" id="CHEBI:18420"/>
        <label>1</label>
        <note>catalytic</note>
    </ligand>
</feature>
<dbReference type="Gene3D" id="3.30.540.10">
    <property type="entry name" value="Fructose-1,6-Bisphosphatase, subunit A, domain 1"/>
    <property type="match status" value="1"/>
</dbReference>
<dbReference type="PANTHER" id="PTHR20854:SF4">
    <property type="entry name" value="INOSITOL-1-MONOPHOSPHATASE-RELATED"/>
    <property type="match status" value="1"/>
</dbReference>
<name>A7I3I7_CAMHC</name>
<evidence type="ECO:0000256" key="2">
    <source>
        <dbReference type="ARBA" id="ARBA00022842"/>
    </source>
</evidence>
<dbReference type="Pfam" id="PF00459">
    <property type="entry name" value="Inositol_P"/>
    <property type="match status" value="1"/>
</dbReference>
<dbReference type="GO" id="GO:0046872">
    <property type="term" value="F:metal ion binding"/>
    <property type="evidence" value="ECO:0007669"/>
    <property type="project" value="UniProtKB-KW"/>
</dbReference>
<dbReference type="PROSITE" id="PS00630">
    <property type="entry name" value="IMP_2"/>
    <property type="match status" value="1"/>
</dbReference>
<dbReference type="PRINTS" id="PR00377">
    <property type="entry name" value="IMPHPHTASES"/>
</dbReference>
<dbReference type="HOGENOM" id="CLU_044118_3_0_7"/>
<feature type="binding site" evidence="3">
    <location>
        <position position="82"/>
    </location>
    <ligand>
        <name>Mg(2+)</name>
        <dbReference type="ChEBI" id="CHEBI:18420"/>
        <label>1</label>
        <note>catalytic</note>
    </ligand>
</feature>
<keyword evidence="5" id="KW-1185">Reference proteome</keyword>
<protein>
    <submittedName>
        <fullName evidence="4">Protein CysQ</fullName>
    </submittedName>
</protein>
<accession>A7I3I7</accession>
<dbReference type="KEGG" id="cha:CHAB381_1547"/>
<dbReference type="EMBL" id="CP000776">
    <property type="protein sequence ID" value="ABS51532.1"/>
    <property type="molecule type" value="Genomic_DNA"/>
</dbReference>
<dbReference type="STRING" id="360107.CHAB381_1547"/>
<dbReference type="Gene3D" id="3.40.190.80">
    <property type="match status" value="1"/>
</dbReference>
<feature type="binding site" evidence="3">
    <location>
        <position position="63"/>
    </location>
    <ligand>
        <name>Mg(2+)</name>
        <dbReference type="ChEBI" id="CHEBI:18420"/>
        <label>1</label>
        <note>catalytic</note>
    </ligand>
</feature>
<comment type="cofactor">
    <cofactor evidence="3">
        <name>Mg(2+)</name>
        <dbReference type="ChEBI" id="CHEBI:18420"/>
    </cofactor>
</comment>
<dbReference type="GO" id="GO:0008934">
    <property type="term" value="F:inositol monophosphate 1-phosphatase activity"/>
    <property type="evidence" value="ECO:0007669"/>
    <property type="project" value="TreeGrafter"/>
</dbReference>
<evidence type="ECO:0000313" key="5">
    <source>
        <dbReference type="Proteomes" id="UP000002407"/>
    </source>
</evidence>
<dbReference type="SUPFAM" id="SSF56655">
    <property type="entry name" value="Carbohydrate phosphatase"/>
    <property type="match status" value="1"/>
</dbReference>
<feature type="binding site" evidence="3">
    <location>
        <position position="84"/>
    </location>
    <ligand>
        <name>Mg(2+)</name>
        <dbReference type="ChEBI" id="CHEBI:18420"/>
        <label>1</label>
        <note>catalytic</note>
    </ligand>
</feature>
<dbReference type="OrthoDB" id="9785695at2"/>
<evidence type="ECO:0000256" key="3">
    <source>
        <dbReference type="PIRSR" id="PIRSR600760-2"/>
    </source>
</evidence>
<evidence type="ECO:0000256" key="1">
    <source>
        <dbReference type="ARBA" id="ARBA00022723"/>
    </source>
</evidence>
<proteinExistence type="predicted"/>